<gene>
    <name evidence="1" type="ORF">RF11_04894</name>
</gene>
<reference evidence="1 2" key="1">
    <citation type="journal article" date="2014" name="Genome Biol. Evol.">
        <title>The genome of the myxosporean Thelohanellus kitauei shows adaptations to nutrient acquisition within its fish host.</title>
        <authorList>
            <person name="Yang Y."/>
            <person name="Xiong J."/>
            <person name="Zhou Z."/>
            <person name="Huo F."/>
            <person name="Miao W."/>
            <person name="Ran C."/>
            <person name="Liu Y."/>
            <person name="Zhang J."/>
            <person name="Feng J."/>
            <person name="Wang M."/>
            <person name="Wang M."/>
            <person name="Wang L."/>
            <person name="Yao B."/>
        </authorList>
    </citation>
    <scope>NUCLEOTIDE SEQUENCE [LARGE SCALE GENOMIC DNA]</scope>
    <source>
        <strain evidence="1">Wuqing</strain>
    </source>
</reference>
<dbReference type="AlphaFoldDB" id="A0A0C2IJH5"/>
<proteinExistence type="predicted"/>
<accession>A0A0C2IJH5</accession>
<evidence type="ECO:0000313" key="2">
    <source>
        <dbReference type="Proteomes" id="UP000031668"/>
    </source>
</evidence>
<keyword evidence="2" id="KW-1185">Reference proteome</keyword>
<protein>
    <submittedName>
        <fullName evidence="1">Uncharacterized protein</fullName>
    </submittedName>
</protein>
<sequence>MATKVEADLSQLIQILSKQLEIQEKRFESQLQFQQEQIRRLDSSVNDPAKNNALPSYQFPAFDPSVDLWKEYLSRGKFNPRTQEMFGVSDNSIQGCVPARKDCCSPIRSPQGRG</sequence>
<dbReference type="Proteomes" id="UP000031668">
    <property type="component" value="Unassembled WGS sequence"/>
</dbReference>
<comment type="caution">
    <text evidence="1">The sequence shown here is derived from an EMBL/GenBank/DDBJ whole genome shotgun (WGS) entry which is preliminary data.</text>
</comment>
<organism evidence="1 2">
    <name type="scientific">Thelohanellus kitauei</name>
    <name type="common">Myxosporean</name>
    <dbReference type="NCBI Taxonomy" id="669202"/>
    <lineage>
        <taxon>Eukaryota</taxon>
        <taxon>Metazoa</taxon>
        <taxon>Cnidaria</taxon>
        <taxon>Myxozoa</taxon>
        <taxon>Myxosporea</taxon>
        <taxon>Bivalvulida</taxon>
        <taxon>Platysporina</taxon>
        <taxon>Myxobolidae</taxon>
        <taxon>Thelohanellus</taxon>
    </lineage>
</organism>
<name>A0A0C2IJH5_THEKT</name>
<dbReference type="EMBL" id="JWZT01003786">
    <property type="protein sequence ID" value="KII65544.1"/>
    <property type="molecule type" value="Genomic_DNA"/>
</dbReference>
<evidence type="ECO:0000313" key="1">
    <source>
        <dbReference type="EMBL" id="KII65544.1"/>
    </source>
</evidence>